<evidence type="ECO:0008006" key="4">
    <source>
        <dbReference type="Google" id="ProtNLM"/>
    </source>
</evidence>
<dbReference type="EMBL" id="JAVFWL010000002">
    <property type="protein sequence ID" value="KAK6738414.1"/>
    <property type="molecule type" value="Genomic_DNA"/>
</dbReference>
<organism evidence="2 3">
    <name type="scientific">Necator americanus</name>
    <name type="common">Human hookworm</name>
    <dbReference type="NCBI Taxonomy" id="51031"/>
    <lineage>
        <taxon>Eukaryota</taxon>
        <taxon>Metazoa</taxon>
        <taxon>Ecdysozoa</taxon>
        <taxon>Nematoda</taxon>
        <taxon>Chromadorea</taxon>
        <taxon>Rhabditida</taxon>
        <taxon>Rhabditina</taxon>
        <taxon>Rhabditomorpha</taxon>
        <taxon>Strongyloidea</taxon>
        <taxon>Ancylostomatidae</taxon>
        <taxon>Bunostominae</taxon>
        <taxon>Necator</taxon>
    </lineage>
</organism>
<name>A0ABR1CJ27_NECAM</name>
<evidence type="ECO:0000313" key="2">
    <source>
        <dbReference type="EMBL" id="KAK6738414.1"/>
    </source>
</evidence>
<evidence type="ECO:0000313" key="3">
    <source>
        <dbReference type="Proteomes" id="UP001303046"/>
    </source>
</evidence>
<keyword evidence="1" id="KW-1133">Transmembrane helix</keyword>
<protein>
    <recommendedName>
        <fullName evidence="4">VWFA domain-containing protein</fullName>
    </recommendedName>
</protein>
<proteinExistence type="predicted"/>
<keyword evidence="3" id="KW-1185">Reference proteome</keyword>
<keyword evidence="1" id="KW-0812">Transmembrane</keyword>
<comment type="caution">
    <text evidence="2">The sequence shown here is derived from an EMBL/GenBank/DDBJ whole genome shotgun (WGS) entry which is preliminary data.</text>
</comment>
<sequence>MFTNIKVWTKSIGMNHLTRLLITVAVGIVVAIAAIPLNSDGNKDGIATPPGENIHCLMVGDLYNYGTNATAYEKAIELMTEINYGLFEAEGFSSLGLWLYGHTELFTSLEDALNYMRTSPFEFLEDLQEVSYSAEDKPVTTASAIKKLNELVDKENRVNCLIFFSAQEKIAELPRLEPDCSKSGINRIVAVGLSDTNLHRVVVPPQGVAVRVPYSFTSKNVEEVVAAVMGRTESSSAKPLPMEPTKIPARKTSVVNPRPAKRGTTESPISKGLRCLFVYDLYNFGNDEEAYDKENQFVADIGERFFTTTANSAAGLWAYGHTSIDKTPDVALNEMQKKYGRFMVEMAEVEYDDTNENPLSTKGAIERINETKDNRKRGNCLVFFSAQENTAGLPVLNPQHMNLERIVAVGLNNADMSKIIPKRGHAVSVGNDYGEEEVKKVVDAIMGG</sequence>
<feature type="transmembrane region" description="Helical" evidence="1">
    <location>
        <begin position="20"/>
        <end position="37"/>
    </location>
</feature>
<evidence type="ECO:0000256" key="1">
    <source>
        <dbReference type="SAM" id="Phobius"/>
    </source>
</evidence>
<reference evidence="2 3" key="1">
    <citation type="submission" date="2023-08" db="EMBL/GenBank/DDBJ databases">
        <title>A Necator americanus chromosomal reference genome.</title>
        <authorList>
            <person name="Ilik V."/>
            <person name="Petrzelkova K.J."/>
            <person name="Pardy F."/>
            <person name="Fuh T."/>
            <person name="Niatou-Singa F.S."/>
            <person name="Gouil Q."/>
            <person name="Baker L."/>
            <person name="Ritchie M.E."/>
            <person name="Jex A.R."/>
            <person name="Gazzola D."/>
            <person name="Li H."/>
            <person name="Toshio Fujiwara R."/>
            <person name="Zhan B."/>
            <person name="Aroian R.V."/>
            <person name="Pafco B."/>
            <person name="Schwarz E.M."/>
        </authorList>
    </citation>
    <scope>NUCLEOTIDE SEQUENCE [LARGE SCALE GENOMIC DNA]</scope>
    <source>
        <strain evidence="2 3">Aroian</strain>
        <tissue evidence="2">Whole animal</tissue>
    </source>
</reference>
<accession>A0ABR1CJ27</accession>
<gene>
    <name evidence="2" type="primary">Necator_chrII.g8288</name>
    <name evidence="2" type="ORF">RB195_020494</name>
</gene>
<dbReference type="Proteomes" id="UP001303046">
    <property type="component" value="Unassembled WGS sequence"/>
</dbReference>
<keyword evidence="1" id="KW-0472">Membrane</keyword>